<gene>
    <name evidence="1" type="ORF">NMP03_07230</name>
</gene>
<protein>
    <submittedName>
        <fullName evidence="1">Uncharacterized protein</fullName>
    </submittedName>
</protein>
<organism evidence="1 2">
    <name type="scientific">Sphingomonas qomolangmaensis</name>
    <dbReference type="NCBI Taxonomy" id="2918765"/>
    <lineage>
        <taxon>Bacteria</taxon>
        <taxon>Pseudomonadati</taxon>
        <taxon>Pseudomonadota</taxon>
        <taxon>Alphaproteobacteria</taxon>
        <taxon>Sphingomonadales</taxon>
        <taxon>Sphingomonadaceae</taxon>
        <taxon>Sphingomonas</taxon>
    </lineage>
</organism>
<evidence type="ECO:0000313" key="2">
    <source>
        <dbReference type="Proteomes" id="UP001058533"/>
    </source>
</evidence>
<keyword evidence="2" id="KW-1185">Reference proteome</keyword>
<dbReference type="Proteomes" id="UP001058533">
    <property type="component" value="Chromosome"/>
</dbReference>
<dbReference type="RefSeq" id="WP_256507810.1">
    <property type="nucleotide sequence ID" value="NZ_CP101740.1"/>
</dbReference>
<dbReference type="EMBL" id="CP101740">
    <property type="protein sequence ID" value="UUL83975.1"/>
    <property type="molecule type" value="Genomic_DNA"/>
</dbReference>
<name>A0ABY5LAI3_9SPHN</name>
<accession>A0ABY5LAI3</accession>
<evidence type="ECO:0000313" key="1">
    <source>
        <dbReference type="EMBL" id="UUL83975.1"/>
    </source>
</evidence>
<proteinExistence type="predicted"/>
<sequence length="66" mass="7313">MPETTEQRLTRIAGVGDWVIKLTELEGQDGQPARSISFVGIEFLPPLGYRQLAEARLHVPVTVPLD</sequence>
<reference evidence="1" key="1">
    <citation type="submission" date="2022-07" db="EMBL/GenBank/DDBJ databases">
        <title>Sphingomonas sp. nov., a novel bacterium isolated from the north slope of the Mount Everest.</title>
        <authorList>
            <person name="Cui X."/>
            <person name="Liu Y."/>
        </authorList>
    </citation>
    <scope>NUCLEOTIDE SEQUENCE</scope>
    <source>
        <strain evidence="1">S5-59</strain>
    </source>
</reference>